<protein>
    <submittedName>
        <fullName evidence="1">Uncharacterized protein</fullName>
    </submittedName>
</protein>
<evidence type="ECO:0000313" key="1">
    <source>
        <dbReference type="EMBL" id="ALU64437.1"/>
    </source>
</evidence>
<organism evidence="1">
    <name type="scientific">Rhizobium leguminosarum bv. viciae</name>
    <dbReference type="NCBI Taxonomy" id="387"/>
    <lineage>
        <taxon>Bacteria</taxon>
        <taxon>Pseudomonadati</taxon>
        <taxon>Pseudomonadota</taxon>
        <taxon>Alphaproteobacteria</taxon>
        <taxon>Hyphomicrobiales</taxon>
        <taxon>Rhizobiaceae</taxon>
        <taxon>Rhizobium/Agrobacterium group</taxon>
        <taxon>Rhizobium</taxon>
    </lineage>
</organism>
<dbReference type="AlphaFoldDB" id="A0A0U3JQV2"/>
<proteinExistence type="predicted"/>
<reference evidence="1" key="1">
    <citation type="submission" date="2015-10" db="EMBL/GenBank/DDBJ databases">
        <title>Comparative analysis of sym-gene organization in Rhizobium leguminosarum bv. viciae strains, isolated from different host plants and demonstrating clear differences in symbiotic specificity.</title>
        <authorList>
            <person name="Chirak E.R."/>
            <person name="Kimeklis A.K."/>
            <person name="Andronov E.E."/>
        </authorList>
    </citation>
    <scope>NUCLEOTIDE SEQUENCE</scope>
    <source>
        <strain evidence="1">Vaf12</strain>
    </source>
</reference>
<name>A0A0U3JQV2_RHILV</name>
<dbReference type="EMBL" id="KT944070">
    <property type="protein sequence ID" value="ALU64437.1"/>
    <property type="molecule type" value="Genomic_DNA"/>
</dbReference>
<accession>A0A0U3JQV2</accession>
<sequence>MRKGYSSKSKRDSGRRDIDVSALMSPLSPLFPLAAGDVS</sequence>